<evidence type="ECO:0008006" key="7">
    <source>
        <dbReference type="Google" id="ProtNLM"/>
    </source>
</evidence>
<dbReference type="GO" id="GO:0005694">
    <property type="term" value="C:chromosome"/>
    <property type="evidence" value="ECO:0007669"/>
    <property type="project" value="InterPro"/>
</dbReference>
<dbReference type="OrthoDB" id="10255539at2759"/>
<dbReference type="GO" id="GO:0032991">
    <property type="term" value="C:protein-containing complex"/>
    <property type="evidence" value="ECO:0007669"/>
    <property type="project" value="UniProtKB-ARBA"/>
</dbReference>
<organism evidence="5 6">
    <name type="scientific">Caenorhabditis auriculariae</name>
    <dbReference type="NCBI Taxonomy" id="2777116"/>
    <lineage>
        <taxon>Eukaryota</taxon>
        <taxon>Metazoa</taxon>
        <taxon>Ecdysozoa</taxon>
        <taxon>Nematoda</taxon>
        <taxon>Chromadorea</taxon>
        <taxon>Rhabditida</taxon>
        <taxon>Rhabditina</taxon>
        <taxon>Rhabditomorpha</taxon>
        <taxon>Rhabditoidea</taxon>
        <taxon>Rhabditidae</taxon>
        <taxon>Peloderinae</taxon>
        <taxon>Caenorhabditis</taxon>
    </lineage>
</organism>
<evidence type="ECO:0000259" key="4">
    <source>
        <dbReference type="Pfam" id="PF06470"/>
    </source>
</evidence>
<dbReference type="GO" id="GO:0005524">
    <property type="term" value="F:ATP binding"/>
    <property type="evidence" value="ECO:0007669"/>
    <property type="project" value="InterPro"/>
</dbReference>
<dbReference type="Pfam" id="PF06470">
    <property type="entry name" value="SMC_hinge"/>
    <property type="match status" value="1"/>
</dbReference>
<comment type="caution">
    <text evidence="5">The sequence shown here is derived from an EMBL/GenBank/DDBJ whole genome shotgun (WGS) entry which is preliminary data.</text>
</comment>
<dbReference type="InterPro" id="IPR036277">
    <property type="entry name" value="SMC_hinge_sf"/>
</dbReference>
<accession>A0A8S1HDZ7</accession>
<dbReference type="SUPFAM" id="SSF46966">
    <property type="entry name" value="Spectrin repeat"/>
    <property type="match status" value="1"/>
</dbReference>
<dbReference type="InterPro" id="IPR010935">
    <property type="entry name" value="SMC_hinge"/>
</dbReference>
<dbReference type="SUPFAM" id="SSF52540">
    <property type="entry name" value="P-loop containing nucleoside triphosphate hydrolases"/>
    <property type="match status" value="1"/>
</dbReference>
<dbReference type="Pfam" id="PF02463">
    <property type="entry name" value="SMC_N"/>
    <property type="match status" value="1"/>
</dbReference>
<proteinExistence type="predicted"/>
<feature type="coiled-coil region" evidence="2">
    <location>
        <begin position="431"/>
        <end position="480"/>
    </location>
</feature>
<dbReference type="EMBL" id="CAJGYM010000028">
    <property type="protein sequence ID" value="CAD6192508.1"/>
    <property type="molecule type" value="Genomic_DNA"/>
</dbReference>
<protein>
    <recommendedName>
        <fullName evidence="7">SMC hinge domain-containing protein</fullName>
    </recommendedName>
</protein>
<dbReference type="Gene3D" id="3.30.70.1620">
    <property type="match status" value="1"/>
</dbReference>
<dbReference type="Proteomes" id="UP000835052">
    <property type="component" value="Unassembled WGS sequence"/>
</dbReference>
<dbReference type="SUPFAM" id="SSF75553">
    <property type="entry name" value="Smc hinge domain"/>
    <property type="match status" value="1"/>
</dbReference>
<feature type="domain" description="RecF/RecN/SMC N-terminal" evidence="3">
    <location>
        <begin position="234"/>
        <end position="632"/>
    </location>
</feature>
<sequence>MECANNVPESPELNQIVVSSQTVARMLVDQNCLTSRRTFIPLKEVRPKYKVPRIERNRWEDAVKLAADENEKIHLLLDLIEYPPELQTVFENIFGNIIVTETLRVAKKIAYSPLVRLRAISARGDDAMPKGIMTGGHYNRQLIIPEFRNFFSWREEVKEKQARFDELQVEIQRNATNSKKFYELKSTLDSARSRLDAIRENLANSELGVIERDLKAAEEEHDAISKDVNERKERMKNLVDLVNELESRKNNEKVYQEREKKKVKDRLNVMEKRLALNRKGAEDAQRLKLTKALEIENLNSQMEADKELIETRLEEIKTLKVRIVELKKTFDEISTKEKELRERLDAEKGRIRQHDNQAKDCMKKIDNLQNKIKKLQVDIERLKGQKEGALGEAQSARSKAAQEKKKNEWIAQEEPHFNKKNTEFDFTGLDDKKIVAEIESHDKKLKELERKVNPKISNIVDSAEAKVIELKRKKAQIDDDKSRLITTISSLDVRKDQEIMRAYEAVNKDFGNIFSTLLPGTTAKLSPLPGKSVLEGLEFKVAFNGQWKESLSELSGGQRSLVALSLVLAMLKFKPAPLYILDEVDAALDLSHTANIGKMIKTHFTNSQFIIVSLKEGMFSHANVLYQTKFVDGSSEVRRTDNRK</sequence>
<keyword evidence="1 2" id="KW-0175">Coiled coil</keyword>
<dbReference type="PANTHER" id="PTHR43977">
    <property type="entry name" value="STRUCTURAL MAINTENANCE OF CHROMOSOMES PROTEIN 3"/>
    <property type="match status" value="1"/>
</dbReference>
<evidence type="ECO:0000259" key="3">
    <source>
        <dbReference type="Pfam" id="PF02463"/>
    </source>
</evidence>
<name>A0A8S1HDZ7_9PELO</name>
<evidence type="ECO:0000313" key="6">
    <source>
        <dbReference type="Proteomes" id="UP000835052"/>
    </source>
</evidence>
<dbReference type="InterPro" id="IPR003395">
    <property type="entry name" value="RecF/RecN/SMC_N"/>
</dbReference>
<dbReference type="AlphaFoldDB" id="A0A8S1HDZ7"/>
<dbReference type="GO" id="GO:0051276">
    <property type="term" value="P:chromosome organization"/>
    <property type="evidence" value="ECO:0007669"/>
    <property type="project" value="InterPro"/>
</dbReference>
<feature type="coiled-coil region" evidence="2">
    <location>
        <begin position="295"/>
        <end position="399"/>
    </location>
</feature>
<dbReference type="Gene3D" id="3.40.50.300">
    <property type="entry name" value="P-loop containing nucleotide triphosphate hydrolases"/>
    <property type="match status" value="1"/>
</dbReference>
<dbReference type="InterPro" id="IPR027417">
    <property type="entry name" value="P-loop_NTPase"/>
</dbReference>
<reference evidence="5" key="1">
    <citation type="submission" date="2020-10" db="EMBL/GenBank/DDBJ databases">
        <authorList>
            <person name="Kikuchi T."/>
        </authorList>
    </citation>
    <scope>NUCLEOTIDE SEQUENCE</scope>
    <source>
        <strain evidence="5">NKZ352</strain>
    </source>
</reference>
<evidence type="ECO:0000256" key="2">
    <source>
        <dbReference type="SAM" id="Coils"/>
    </source>
</evidence>
<evidence type="ECO:0000313" key="5">
    <source>
        <dbReference type="EMBL" id="CAD6192508.1"/>
    </source>
</evidence>
<gene>
    <name evidence="5" type="ORF">CAUJ_LOCUS8427</name>
</gene>
<keyword evidence="6" id="KW-1185">Reference proteome</keyword>
<evidence type="ECO:0000256" key="1">
    <source>
        <dbReference type="ARBA" id="ARBA00023054"/>
    </source>
</evidence>
<feature type="coiled-coil region" evidence="2">
    <location>
        <begin position="200"/>
        <end position="248"/>
    </location>
</feature>
<feature type="domain" description="SMC hinge" evidence="4">
    <location>
        <begin position="12"/>
        <end position="110"/>
    </location>
</feature>